<dbReference type="GO" id="GO:0005524">
    <property type="term" value="F:ATP binding"/>
    <property type="evidence" value="ECO:0007669"/>
    <property type="project" value="UniProtKB-KW"/>
</dbReference>
<evidence type="ECO:0000256" key="2">
    <source>
        <dbReference type="ARBA" id="ARBA00022840"/>
    </source>
</evidence>
<keyword evidence="2" id="KW-0067">ATP-binding</keyword>
<evidence type="ECO:0000259" key="4">
    <source>
        <dbReference type="SMART" id="SM01086"/>
    </source>
</evidence>
<evidence type="ECO:0008006" key="6">
    <source>
        <dbReference type="Google" id="ProtNLM"/>
    </source>
</evidence>
<dbReference type="NCBIfam" id="NF003745">
    <property type="entry name" value="PRK05342.1"/>
    <property type="match status" value="1"/>
</dbReference>
<dbReference type="InterPro" id="IPR003959">
    <property type="entry name" value="ATPase_AAA_core"/>
</dbReference>
<dbReference type="GO" id="GO:0016887">
    <property type="term" value="F:ATP hydrolysis activity"/>
    <property type="evidence" value="ECO:0007669"/>
    <property type="project" value="InterPro"/>
</dbReference>
<dbReference type="Pfam" id="PF07724">
    <property type="entry name" value="AAA_2"/>
    <property type="match status" value="1"/>
</dbReference>
<dbReference type="PANTHER" id="PTHR48102">
    <property type="entry name" value="ATP-DEPENDENT CLP PROTEASE ATP-BINDING SUBUNIT CLPX-LIKE, MITOCHONDRIAL-RELATED"/>
    <property type="match status" value="1"/>
</dbReference>
<gene>
    <name evidence="5" type="ORF">METZ01_LOCUS148809</name>
</gene>
<dbReference type="SMART" id="SM00382">
    <property type="entry name" value="AAA"/>
    <property type="match status" value="1"/>
</dbReference>
<dbReference type="InterPro" id="IPR003593">
    <property type="entry name" value="AAA+_ATPase"/>
</dbReference>
<sequence>YKRLMFDTDGTVEKNNQLVIGPTGSGKTFMAKQIAKYLDVPIVIADATSLTESGYVGDDVESIISSLLMKVDYNVARAEQGIIFLDEIDKIGRKGENVSITRDVCGEGVQQALLKLVEGTIVRVAPQGGRKHPQQEMIEVDTSKILFIGSGAFVGLDSLNANTIGFNSSNDKDRHLISSELIDYGMIPEFVGRFPVIVQTKELTKDELKQILADIDNNLIDQTRFYFELDEVKLIFSEKALDKIVELALQYKVGARALKGILENTLLEYYYELDELKGKEVLIEETDVQEG</sequence>
<organism evidence="5">
    <name type="scientific">marine metagenome</name>
    <dbReference type="NCBI Taxonomy" id="408172"/>
    <lineage>
        <taxon>unclassified sequences</taxon>
        <taxon>metagenomes</taxon>
        <taxon>ecological metagenomes</taxon>
    </lineage>
</organism>
<evidence type="ECO:0000313" key="5">
    <source>
        <dbReference type="EMBL" id="SVA95955.1"/>
    </source>
</evidence>
<proteinExistence type="predicted"/>
<dbReference type="GO" id="GO:0051301">
    <property type="term" value="P:cell division"/>
    <property type="evidence" value="ECO:0007669"/>
    <property type="project" value="TreeGrafter"/>
</dbReference>
<evidence type="ECO:0000256" key="1">
    <source>
        <dbReference type="ARBA" id="ARBA00022741"/>
    </source>
</evidence>
<accession>A0A382A332</accession>
<dbReference type="Gene3D" id="1.10.8.60">
    <property type="match status" value="1"/>
</dbReference>
<dbReference type="InterPro" id="IPR019489">
    <property type="entry name" value="Clp_ATPase_C"/>
</dbReference>
<dbReference type="InterPro" id="IPR050052">
    <property type="entry name" value="ATP-dep_Clp_protease_ClpX"/>
</dbReference>
<protein>
    <recommendedName>
        <fullName evidence="6">AAA+ ATPase domain-containing protein</fullName>
    </recommendedName>
</protein>
<dbReference type="AlphaFoldDB" id="A0A382A332"/>
<dbReference type="InterPro" id="IPR027417">
    <property type="entry name" value="P-loop_NTPase"/>
</dbReference>
<dbReference type="EMBL" id="UINC01023723">
    <property type="protein sequence ID" value="SVA95955.1"/>
    <property type="molecule type" value="Genomic_DNA"/>
</dbReference>
<dbReference type="Pfam" id="PF10431">
    <property type="entry name" value="ClpB_D2-small"/>
    <property type="match status" value="1"/>
</dbReference>
<dbReference type="PANTHER" id="PTHR48102:SF7">
    <property type="entry name" value="ATP-DEPENDENT CLP PROTEASE ATP-BINDING SUBUNIT CLPX-LIKE, MITOCHONDRIAL"/>
    <property type="match status" value="1"/>
</dbReference>
<keyword evidence="1" id="KW-0547">Nucleotide-binding</keyword>
<feature type="domain" description="Clp ATPase C-terminal" evidence="4">
    <location>
        <begin position="203"/>
        <end position="288"/>
    </location>
</feature>
<reference evidence="5" key="1">
    <citation type="submission" date="2018-05" db="EMBL/GenBank/DDBJ databases">
        <authorList>
            <person name="Lanie J.A."/>
            <person name="Ng W.-L."/>
            <person name="Kazmierczak K.M."/>
            <person name="Andrzejewski T.M."/>
            <person name="Davidsen T.M."/>
            <person name="Wayne K.J."/>
            <person name="Tettelin H."/>
            <person name="Glass J.I."/>
            <person name="Rusch D."/>
            <person name="Podicherti R."/>
            <person name="Tsui H.-C.T."/>
            <person name="Winkler M.E."/>
        </authorList>
    </citation>
    <scope>NUCLEOTIDE SEQUENCE</scope>
</reference>
<dbReference type="SMART" id="SM01086">
    <property type="entry name" value="ClpB_D2-small"/>
    <property type="match status" value="1"/>
</dbReference>
<dbReference type="Gene3D" id="3.40.50.300">
    <property type="entry name" value="P-loop containing nucleotide triphosphate hydrolases"/>
    <property type="match status" value="1"/>
</dbReference>
<dbReference type="GO" id="GO:0009376">
    <property type="term" value="C:HslUV protease complex"/>
    <property type="evidence" value="ECO:0007669"/>
    <property type="project" value="TreeGrafter"/>
</dbReference>
<dbReference type="SUPFAM" id="SSF52540">
    <property type="entry name" value="P-loop containing nucleoside triphosphate hydrolases"/>
    <property type="match status" value="1"/>
</dbReference>
<feature type="non-terminal residue" evidence="5">
    <location>
        <position position="1"/>
    </location>
</feature>
<feature type="domain" description="AAA+ ATPase" evidence="3">
    <location>
        <begin position="13"/>
        <end position="231"/>
    </location>
</feature>
<evidence type="ECO:0000259" key="3">
    <source>
        <dbReference type="SMART" id="SM00382"/>
    </source>
</evidence>
<dbReference type="GO" id="GO:0051603">
    <property type="term" value="P:proteolysis involved in protein catabolic process"/>
    <property type="evidence" value="ECO:0007669"/>
    <property type="project" value="TreeGrafter"/>
</dbReference>
<name>A0A382A332_9ZZZZ</name>